<evidence type="ECO:0000313" key="2">
    <source>
        <dbReference type="EMBL" id="QDT62788.1"/>
    </source>
</evidence>
<organism evidence="2 3">
    <name type="scientific">Stieleria bergensis</name>
    <dbReference type="NCBI Taxonomy" id="2528025"/>
    <lineage>
        <taxon>Bacteria</taxon>
        <taxon>Pseudomonadati</taxon>
        <taxon>Planctomycetota</taxon>
        <taxon>Planctomycetia</taxon>
        <taxon>Pirellulales</taxon>
        <taxon>Pirellulaceae</taxon>
        <taxon>Stieleria</taxon>
    </lineage>
</organism>
<dbReference type="Proteomes" id="UP000315003">
    <property type="component" value="Chromosome"/>
</dbReference>
<keyword evidence="1" id="KW-0732">Signal</keyword>
<proteinExistence type="predicted"/>
<dbReference type="Gene3D" id="3.90.190.10">
    <property type="entry name" value="Protein tyrosine phosphatase superfamily"/>
    <property type="match status" value="1"/>
</dbReference>
<dbReference type="SUPFAM" id="SSF52799">
    <property type="entry name" value="(Phosphotyrosine protein) phosphatases II"/>
    <property type="match status" value="1"/>
</dbReference>
<gene>
    <name evidence="2" type="ORF">SV7mr_53390</name>
</gene>
<protein>
    <recommendedName>
        <fullName evidence="4">Cytochrome C</fullName>
    </recommendedName>
</protein>
<name>A0A517T340_9BACT</name>
<feature type="chain" id="PRO_5021859214" description="Cytochrome C" evidence="1">
    <location>
        <begin position="19"/>
        <end position="311"/>
    </location>
</feature>
<evidence type="ECO:0000313" key="3">
    <source>
        <dbReference type="Proteomes" id="UP000315003"/>
    </source>
</evidence>
<dbReference type="InterPro" id="IPR029021">
    <property type="entry name" value="Prot-tyrosine_phosphatase-like"/>
</dbReference>
<accession>A0A517T340</accession>
<feature type="signal peptide" evidence="1">
    <location>
        <begin position="1"/>
        <end position="18"/>
    </location>
</feature>
<evidence type="ECO:0000256" key="1">
    <source>
        <dbReference type="SAM" id="SignalP"/>
    </source>
</evidence>
<evidence type="ECO:0008006" key="4">
    <source>
        <dbReference type="Google" id="ProtNLM"/>
    </source>
</evidence>
<sequence length="311" mass="34565" precursor="true">MVWAIVFALFCHAIHSLADDSVSVVQSSGVSSSESSERLQVTMPGLPNAKRLCDQVWVGDQPKNQLAFDQLAKQGIRVIISVDGAAPEIEQAKRAGLRYVHLPIGYDGIDESRSTELAAALVQLSGPFYVHCHHGRHRAPAAASVACIRTGWINARQGQAFLTLCGTSPQYKGLYRSVHDAKPDRHNRLAGLDLDFPTVTQTSDLVQRMGQIDKTFEKLQRGWNQPVKKTQAADLGHLRLLLDEQFTELSRAHRRDSFVPSEQRLPFAKELQATGDLIDSLQHQRDQPEAARATLRSIRSACQRCHHALRD</sequence>
<keyword evidence="3" id="KW-1185">Reference proteome</keyword>
<dbReference type="AlphaFoldDB" id="A0A517T340"/>
<dbReference type="EMBL" id="CP036272">
    <property type="protein sequence ID" value="QDT62788.1"/>
    <property type="molecule type" value="Genomic_DNA"/>
</dbReference>
<reference evidence="2 3" key="1">
    <citation type="submission" date="2019-02" db="EMBL/GenBank/DDBJ databases">
        <title>Deep-cultivation of Planctomycetes and their phenomic and genomic characterization uncovers novel biology.</title>
        <authorList>
            <person name="Wiegand S."/>
            <person name="Jogler M."/>
            <person name="Boedeker C."/>
            <person name="Pinto D."/>
            <person name="Vollmers J."/>
            <person name="Rivas-Marin E."/>
            <person name="Kohn T."/>
            <person name="Peeters S.H."/>
            <person name="Heuer A."/>
            <person name="Rast P."/>
            <person name="Oberbeckmann S."/>
            <person name="Bunk B."/>
            <person name="Jeske O."/>
            <person name="Meyerdierks A."/>
            <person name="Storesund J.E."/>
            <person name="Kallscheuer N."/>
            <person name="Luecker S."/>
            <person name="Lage O.M."/>
            <person name="Pohl T."/>
            <person name="Merkel B.J."/>
            <person name="Hornburger P."/>
            <person name="Mueller R.-W."/>
            <person name="Bruemmer F."/>
            <person name="Labrenz M."/>
            <person name="Spormann A.M."/>
            <person name="Op den Camp H."/>
            <person name="Overmann J."/>
            <person name="Amann R."/>
            <person name="Jetten M.S.M."/>
            <person name="Mascher T."/>
            <person name="Medema M.H."/>
            <person name="Devos D.P."/>
            <person name="Kaster A.-K."/>
            <person name="Ovreas L."/>
            <person name="Rohde M."/>
            <person name="Galperin M.Y."/>
            <person name="Jogler C."/>
        </authorList>
    </citation>
    <scope>NUCLEOTIDE SEQUENCE [LARGE SCALE GENOMIC DNA]</scope>
    <source>
        <strain evidence="2 3">SV_7m_r</strain>
    </source>
</reference>